<sequence>MGTRGLLFCFVLCLVLFRIYSINVLENMKDLKEKTDFGKQYPRQGLELLCWLLSQGKIDQNGKLRLNFNPAENVFSFHMYKNYEHSLPDLSNTDFQYFSLGNLIKGKDLPHYITKVFCNEKNHPKSNIDRVLITIRKKVPTVVDEVFITQHHEDRKQGSAYVKDLTYKIGKELLKEIAELCQDDEDSRDRNPDQNDPDYERFLKIQQLFPNTPHLHLFLYQAGYNPDNNVKKHGTSKSPDKSDKLKLELRSSPNGQVRIVWDWIPKEMMEREMKISIYKGKDEDKPLVEYPLNGRLCGEIDTHLITNPDLELRLQPITNFETFENNERESDYTVPKAVEVSFFTFSSLFSLVLYPFSSLFSLVLYPFSSLFSLVLYLFSSLFSLVLYLFSSLFSLVLYPFSSLFSLVLYLLSSLFSLVLYLFSSLYSLVLYTFSSLFSLVVVIELVRRLIPGLTEPRPRAEPPFVSVSHGRPGF</sequence>
<dbReference type="PANTHER" id="PTHR38706:SF3">
    <property type="entry name" value="SI:CH211-198C19.1"/>
    <property type="match status" value="1"/>
</dbReference>
<feature type="transmembrane region" description="Helical" evidence="1">
    <location>
        <begin position="429"/>
        <end position="450"/>
    </location>
</feature>
<name>A0AA88NT58_TACVA</name>
<dbReference type="PANTHER" id="PTHR38706">
    <property type="entry name" value="SI:CH211-198C19.1-RELATED"/>
    <property type="match status" value="1"/>
</dbReference>
<proteinExistence type="predicted"/>
<comment type="caution">
    <text evidence="3">The sequence shown here is derived from an EMBL/GenBank/DDBJ whole genome shotgun (WGS) entry which is preliminary data.</text>
</comment>
<evidence type="ECO:0000313" key="4">
    <source>
        <dbReference type="Proteomes" id="UP001187315"/>
    </source>
</evidence>
<feature type="transmembrane region" description="Helical" evidence="1">
    <location>
        <begin position="403"/>
        <end position="422"/>
    </location>
</feature>
<feature type="chain" id="PRO_5041677974" evidence="2">
    <location>
        <begin position="22"/>
        <end position="474"/>
    </location>
</feature>
<dbReference type="AlphaFoldDB" id="A0AA88NT58"/>
<accession>A0AA88NT58</accession>
<keyword evidence="2" id="KW-0732">Signal</keyword>
<keyword evidence="4" id="KW-1185">Reference proteome</keyword>
<feature type="transmembrane region" description="Helical" evidence="1">
    <location>
        <begin position="342"/>
        <end position="367"/>
    </location>
</feature>
<feature type="transmembrane region" description="Helical" evidence="1">
    <location>
        <begin position="374"/>
        <end position="397"/>
    </location>
</feature>
<evidence type="ECO:0000256" key="2">
    <source>
        <dbReference type="SAM" id="SignalP"/>
    </source>
</evidence>
<dbReference type="Proteomes" id="UP001187315">
    <property type="component" value="Unassembled WGS sequence"/>
</dbReference>
<dbReference type="EMBL" id="JAVHJS010000002">
    <property type="protein sequence ID" value="KAK2865541.1"/>
    <property type="molecule type" value="Genomic_DNA"/>
</dbReference>
<evidence type="ECO:0000313" key="3">
    <source>
        <dbReference type="EMBL" id="KAK2865541.1"/>
    </source>
</evidence>
<reference evidence="3" key="1">
    <citation type="submission" date="2023-08" db="EMBL/GenBank/DDBJ databases">
        <title>Pelteobagrus vachellii genome.</title>
        <authorList>
            <person name="Liu H."/>
        </authorList>
    </citation>
    <scope>NUCLEOTIDE SEQUENCE</scope>
    <source>
        <strain evidence="3">PRFRI_2022a</strain>
        <tissue evidence="3">Muscle</tissue>
    </source>
</reference>
<protein>
    <submittedName>
        <fullName evidence="3">Uncharacterized protein</fullName>
    </submittedName>
</protein>
<gene>
    <name evidence="3" type="ORF">Q7C36_001597</name>
</gene>
<keyword evidence="1" id="KW-0472">Membrane</keyword>
<keyword evidence="1" id="KW-1133">Transmembrane helix</keyword>
<feature type="signal peptide" evidence="2">
    <location>
        <begin position="1"/>
        <end position="21"/>
    </location>
</feature>
<keyword evidence="1" id="KW-0812">Transmembrane</keyword>
<organism evidence="3 4">
    <name type="scientific">Tachysurus vachellii</name>
    <name type="common">Darkbarbel catfish</name>
    <name type="synonym">Pelteobagrus vachellii</name>
    <dbReference type="NCBI Taxonomy" id="175792"/>
    <lineage>
        <taxon>Eukaryota</taxon>
        <taxon>Metazoa</taxon>
        <taxon>Chordata</taxon>
        <taxon>Craniata</taxon>
        <taxon>Vertebrata</taxon>
        <taxon>Euteleostomi</taxon>
        <taxon>Actinopterygii</taxon>
        <taxon>Neopterygii</taxon>
        <taxon>Teleostei</taxon>
        <taxon>Ostariophysi</taxon>
        <taxon>Siluriformes</taxon>
        <taxon>Bagridae</taxon>
        <taxon>Tachysurus</taxon>
    </lineage>
</organism>
<evidence type="ECO:0000256" key="1">
    <source>
        <dbReference type="SAM" id="Phobius"/>
    </source>
</evidence>